<reference evidence="1" key="1">
    <citation type="submission" date="2019-08" db="EMBL/GenBank/DDBJ databases">
        <authorList>
            <person name="Kucharzyk K."/>
            <person name="Murdoch R.W."/>
            <person name="Higgins S."/>
            <person name="Loffler F."/>
        </authorList>
    </citation>
    <scope>NUCLEOTIDE SEQUENCE</scope>
</reference>
<organism evidence="1">
    <name type="scientific">bioreactor metagenome</name>
    <dbReference type="NCBI Taxonomy" id="1076179"/>
    <lineage>
        <taxon>unclassified sequences</taxon>
        <taxon>metagenomes</taxon>
        <taxon>ecological metagenomes</taxon>
    </lineage>
</organism>
<accession>A0A645DM02</accession>
<protein>
    <submittedName>
        <fullName evidence="1">Uncharacterized protein</fullName>
    </submittedName>
</protein>
<comment type="caution">
    <text evidence="1">The sequence shown here is derived from an EMBL/GenBank/DDBJ whole genome shotgun (WGS) entry which is preliminary data.</text>
</comment>
<dbReference type="EMBL" id="VSSQ01037715">
    <property type="protein sequence ID" value="MPM90480.1"/>
    <property type="molecule type" value="Genomic_DNA"/>
</dbReference>
<sequence>MEDHAAVAPRGQHTGDQVGQLQVGHANCLRLRASGIGQRTQEVEGGLDAQFLAHRSGVPQRGVVQRGEQENQAAFVKDAALALRGHVQCHTERL</sequence>
<dbReference type="AlphaFoldDB" id="A0A645DM02"/>
<evidence type="ECO:0000313" key="1">
    <source>
        <dbReference type="EMBL" id="MPM90480.1"/>
    </source>
</evidence>
<name>A0A645DM02_9ZZZZ</name>
<proteinExistence type="predicted"/>
<gene>
    <name evidence="1" type="ORF">SDC9_137601</name>
</gene>